<dbReference type="AlphaFoldDB" id="A0AAV4JKE9"/>
<accession>A0AAV4JKE9</accession>
<evidence type="ECO:0000259" key="1">
    <source>
        <dbReference type="PROSITE" id="PS50041"/>
    </source>
</evidence>
<dbReference type="InterPro" id="IPR016187">
    <property type="entry name" value="CTDL_fold"/>
</dbReference>
<organism evidence="2 3">
    <name type="scientific">Elysia marginata</name>
    <dbReference type="NCBI Taxonomy" id="1093978"/>
    <lineage>
        <taxon>Eukaryota</taxon>
        <taxon>Metazoa</taxon>
        <taxon>Spiralia</taxon>
        <taxon>Lophotrochozoa</taxon>
        <taxon>Mollusca</taxon>
        <taxon>Gastropoda</taxon>
        <taxon>Heterobranchia</taxon>
        <taxon>Euthyneura</taxon>
        <taxon>Panpulmonata</taxon>
        <taxon>Sacoglossa</taxon>
        <taxon>Placobranchoidea</taxon>
        <taxon>Plakobranchidae</taxon>
        <taxon>Elysia</taxon>
    </lineage>
</organism>
<dbReference type="Gene3D" id="2.170.300.10">
    <property type="entry name" value="Tie2 ligand-binding domain superfamily"/>
    <property type="match status" value="1"/>
</dbReference>
<dbReference type="Gene3D" id="3.10.100.10">
    <property type="entry name" value="Mannose-Binding Protein A, subunit A"/>
    <property type="match status" value="2"/>
</dbReference>
<dbReference type="Proteomes" id="UP000762676">
    <property type="component" value="Unassembled WGS sequence"/>
</dbReference>
<evidence type="ECO:0000313" key="3">
    <source>
        <dbReference type="Proteomes" id="UP000762676"/>
    </source>
</evidence>
<comment type="caution">
    <text evidence="2">The sequence shown here is derived from an EMBL/GenBank/DDBJ whole genome shotgun (WGS) entry which is preliminary data.</text>
</comment>
<protein>
    <submittedName>
        <fullName evidence="2">Mannose receptor, C type 2</fullName>
    </submittedName>
</protein>
<reference evidence="2 3" key="1">
    <citation type="journal article" date="2021" name="Elife">
        <title>Chloroplast acquisition without the gene transfer in kleptoplastic sea slugs, Plakobranchus ocellatus.</title>
        <authorList>
            <person name="Maeda T."/>
            <person name="Takahashi S."/>
            <person name="Yoshida T."/>
            <person name="Shimamura S."/>
            <person name="Takaki Y."/>
            <person name="Nagai Y."/>
            <person name="Toyoda A."/>
            <person name="Suzuki Y."/>
            <person name="Arimoto A."/>
            <person name="Ishii H."/>
            <person name="Satoh N."/>
            <person name="Nishiyama T."/>
            <person name="Hasebe M."/>
            <person name="Maruyama T."/>
            <person name="Minagawa J."/>
            <person name="Obokata J."/>
            <person name="Shigenobu S."/>
        </authorList>
    </citation>
    <scope>NUCLEOTIDE SEQUENCE [LARGE SCALE GENOMIC DNA]</scope>
</reference>
<keyword evidence="2" id="KW-0675">Receptor</keyword>
<evidence type="ECO:0000313" key="2">
    <source>
        <dbReference type="EMBL" id="GFS22193.1"/>
    </source>
</evidence>
<dbReference type="CDD" id="cd00037">
    <property type="entry name" value="CLECT"/>
    <property type="match status" value="1"/>
</dbReference>
<name>A0AAV4JKE9_9GAST</name>
<feature type="domain" description="C-type lectin" evidence="1">
    <location>
        <begin position="1"/>
        <end position="84"/>
    </location>
</feature>
<dbReference type="PROSITE" id="PS50041">
    <property type="entry name" value="C_TYPE_LECTIN_2"/>
    <property type="match status" value="1"/>
</dbReference>
<dbReference type="EMBL" id="BMAT01013890">
    <property type="protein sequence ID" value="GFS22193.1"/>
    <property type="molecule type" value="Genomic_DNA"/>
</dbReference>
<proteinExistence type="predicted"/>
<dbReference type="InterPro" id="IPR016186">
    <property type="entry name" value="C-type_lectin-like/link_sf"/>
</dbReference>
<dbReference type="Pfam" id="PF00059">
    <property type="entry name" value="Lectin_C"/>
    <property type="match status" value="1"/>
</dbReference>
<dbReference type="SUPFAM" id="SSF56436">
    <property type="entry name" value="C-type lectin-like"/>
    <property type="match status" value="2"/>
</dbReference>
<dbReference type="PANTHER" id="PTHR22803">
    <property type="entry name" value="MANNOSE, PHOSPHOLIPASE, LECTIN RECEPTOR RELATED"/>
    <property type="match status" value="1"/>
</dbReference>
<dbReference type="InterPro" id="IPR001304">
    <property type="entry name" value="C-type_lectin-like"/>
</dbReference>
<keyword evidence="3" id="KW-1185">Reference proteome</keyword>
<sequence length="256" mass="28354">MNNFLADFVASNKSYWIGLNDRKVDGQFRWLDFEDELSYERWAQGEPNNKSRDDNCVQINNNWGRKLKAWTDDNCFAKVKFICERYQESTLCPVGWTLSYVSGTCLKLYVTESSWQEAETTCENHGASLAMIQNDGMNNFLSDLTATEGNSTDGQDREEEILIYRKDCSGCLGNGHVCDTRTGLCHLGCEVGYHGALCEACPNNTFGANCSRKCSDHCGGSTKACNVTTGECLYGCADGFVGDMCFSGKGGCLFEV</sequence>
<gene>
    <name evidence="2" type="ORF">ElyMa_006944400</name>
</gene>
<dbReference type="InterPro" id="IPR050111">
    <property type="entry name" value="C-type_lectin/snaclec_domain"/>
</dbReference>